<dbReference type="SUPFAM" id="SSF55194">
    <property type="entry name" value="Ribosome recycling factor, RRF"/>
    <property type="match status" value="1"/>
</dbReference>
<dbReference type="AlphaFoldDB" id="A0A1G2F237"/>
<dbReference type="PANTHER" id="PTHR20982">
    <property type="entry name" value="RIBOSOME RECYCLING FACTOR"/>
    <property type="match status" value="1"/>
</dbReference>
<evidence type="ECO:0000256" key="3">
    <source>
        <dbReference type="HAMAP-Rule" id="MF_00040"/>
    </source>
</evidence>
<dbReference type="NCBIfam" id="TIGR00496">
    <property type="entry name" value="frr"/>
    <property type="match status" value="1"/>
</dbReference>
<comment type="caution">
    <text evidence="5">The sequence shown here is derived from an EMBL/GenBank/DDBJ whole genome shotgun (WGS) entry which is preliminary data.</text>
</comment>
<keyword evidence="2 3" id="KW-0648">Protein biosynthesis</keyword>
<dbReference type="FunFam" id="3.30.1360.40:FF:000001">
    <property type="entry name" value="Ribosome-recycling factor"/>
    <property type="match status" value="1"/>
</dbReference>
<evidence type="ECO:0000313" key="6">
    <source>
        <dbReference type="Proteomes" id="UP000177810"/>
    </source>
</evidence>
<dbReference type="GO" id="GO:0043023">
    <property type="term" value="F:ribosomal large subunit binding"/>
    <property type="evidence" value="ECO:0007669"/>
    <property type="project" value="TreeGrafter"/>
</dbReference>
<protein>
    <recommendedName>
        <fullName evidence="3">Ribosome-recycling factor</fullName>
        <shortName evidence="3">RRF</shortName>
    </recommendedName>
    <alternativeName>
        <fullName evidence="3">Ribosome-releasing factor</fullName>
    </alternativeName>
</protein>
<dbReference type="Proteomes" id="UP000177810">
    <property type="component" value="Unassembled WGS sequence"/>
</dbReference>
<evidence type="ECO:0000259" key="4">
    <source>
        <dbReference type="Pfam" id="PF01765"/>
    </source>
</evidence>
<dbReference type="InterPro" id="IPR023584">
    <property type="entry name" value="Ribosome_recyc_fac_dom"/>
</dbReference>
<keyword evidence="3" id="KW-0963">Cytoplasm</keyword>
<dbReference type="Pfam" id="PF01765">
    <property type="entry name" value="RRF"/>
    <property type="match status" value="1"/>
</dbReference>
<comment type="similarity">
    <text evidence="1 3">Belongs to the RRF family.</text>
</comment>
<comment type="function">
    <text evidence="3">Responsible for the release of ribosomes from messenger RNA at the termination of protein biosynthesis. May increase the efficiency of translation by recycling ribosomes from one round of translation to another.</text>
</comment>
<accession>A0A1G2F237</accession>
<reference evidence="5 6" key="1">
    <citation type="journal article" date="2016" name="Nat. Commun.">
        <title>Thousands of microbial genomes shed light on interconnected biogeochemical processes in an aquifer system.</title>
        <authorList>
            <person name="Anantharaman K."/>
            <person name="Brown C.T."/>
            <person name="Hug L.A."/>
            <person name="Sharon I."/>
            <person name="Castelle C.J."/>
            <person name="Probst A.J."/>
            <person name="Thomas B.C."/>
            <person name="Singh A."/>
            <person name="Wilkins M.J."/>
            <person name="Karaoz U."/>
            <person name="Brodie E.L."/>
            <person name="Williams K.H."/>
            <person name="Hubbard S.S."/>
            <person name="Banfield J.F."/>
        </authorList>
    </citation>
    <scope>NUCLEOTIDE SEQUENCE [LARGE SCALE GENOMIC DNA]</scope>
</reference>
<dbReference type="GO" id="GO:0005737">
    <property type="term" value="C:cytoplasm"/>
    <property type="evidence" value="ECO:0007669"/>
    <property type="project" value="UniProtKB-SubCell"/>
</dbReference>
<name>A0A1G2F237_9BACT</name>
<evidence type="ECO:0000256" key="2">
    <source>
        <dbReference type="ARBA" id="ARBA00022917"/>
    </source>
</evidence>
<dbReference type="EMBL" id="MHMT01000032">
    <property type="protein sequence ID" value="OGZ31822.1"/>
    <property type="molecule type" value="Genomic_DNA"/>
</dbReference>
<proteinExistence type="inferred from homology"/>
<gene>
    <name evidence="3" type="primary">frr</name>
    <name evidence="5" type="ORF">A2V69_01005</name>
</gene>
<evidence type="ECO:0000313" key="5">
    <source>
        <dbReference type="EMBL" id="OGZ31822.1"/>
    </source>
</evidence>
<dbReference type="InterPro" id="IPR036191">
    <property type="entry name" value="RRF_sf"/>
</dbReference>
<dbReference type="GO" id="GO:0006415">
    <property type="term" value="P:translational termination"/>
    <property type="evidence" value="ECO:0007669"/>
    <property type="project" value="UniProtKB-UniRule"/>
</dbReference>
<organism evidence="5 6">
    <name type="scientific">Candidatus Portnoybacteria bacterium RBG_13_40_8</name>
    <dbReference type="NCBI Taxonomy" id="1801990"/>
    <lineage>
        <taxon>Bacteria</taxon>
        <taxon>Candidatus Portnoyibacteriota</taxon>
    </lineage>
</organism>
<dbReference type="Gene3D" id="3.30.1360.40">
    <property type="match status" value="1"/>
</dbReference>
<dbReference type="InterPro" id="IPR002661">
    <property type="entry name" value="Ribosome_recyc_fac"/>
</dbReference>
<dbReference type="Gene3D" id="1.10.132.20">
    <property type="entry name" value="Ribosome-recycling factor"/>
    <property type="match status" value="1"/>
</dbReference>
<dbReference type="HAMAP" id="MF_00040">
    <property type="entry name" value="RRF"/>
    <property type="match status" value="1"/>
</dbReference>
<evidence type="ECO:0000256" key="1">
    <source>
        <dbReference type="ARBA" id="ARBA00005912"/>
    </source>
</evidence>
<sequence>MYKKLLDNLRPELESTIQFLKGELVKIKTSRATPAMVEDIEIDCYNQKFPVKQLASINVPQPRLIIIQPWDKAILQDIERGIRNKSSFSPVVDGELIRINIPTLSEEQRKEYCKVIADKTEEARISIRLNREKVWKDIQEMERNGEIREDDKFRAKDELQELVDDYNKKIDELKKTKESEVMTI</sequence>
<feature type="domain" description="Ribosome recycling factor" evidence="4">
    <location>
        <begin position="20"/>
        <end position="182"/>
    </location>
</feature>
<comment type="subcellular location">
    <subcellularLocation>
        <location evidence="3">Cytoplasm</location>
    </subcellularLocation>
</comment>
<dbReference type="STRING" id="1801990.A2V69_01005"/>
<dbReference type="PANTHER" id="PTHR20982:SF3">
    <property type="entry name" value="MITOCHONDRIAL RIBOSOME RECYCLING FACTOR PSEUDO 1"/>
    <property type="match status" value="1"/>
</dbReference>